<name>A0A5B1C8P0_9BACT</name>
<dbReference type="Proteomes" id="UP000322699">
    <property type="component" value="Unassembled WGS sequence"/>
</dbReference>
<sequence length="138" mass="15597">MPWLATSTDATILKWEALRYSIIRLPNCFGSHFMLDWSRYASSHFRGHLRPAMFVCGTLGIEAGRERITMACTGAGLARFHKWNINRPGPVMPDVIPLGARSFHFNAERSIACFPTHRDLLRRIACLVTPSMIVLVAR</sequence>
<organism evidence="1 2">
    <name type="scientific">Rubripirellula obstinata</name>
    <dbReference type="NCBI Taxonomy" id="406547"/>
    <lineage>
        <taxon>Bacteria</taxon>
        <taxon>Pseudomonadati</taxon>
        <taxon>Planctomycetota</taxon>
        <taxon>Planctomycetia</taxon>
        <taxon>Pirellulales</taxon>
        <taxon>Pirellulaceae</taxon>
        <taxon>Rubripirellula</taxon>
    </lineage>
</organism>
<comment type="caution">
    <text evidence="1">The sequence shown here is derived from an EMBL/GenBank/DDBJ whole genome shotgun (WGS) entry which is preliminary data.</text>
</comment>
<evidence type="ECO:0000313" key="1">
    <source>
        <dbReference type="EMBL" id="KAA1257498.1"/>
    </source>
</evidence>
<keyword evidence="2" id="KW-1185">Reference proteome</keyword>
<accession>A0A5B1C8P0</accession>
<evidence type="ECO:0000313" key="2">
    <source>
        <dbReference type="Proteomes" id="UP000322699"/>
    </source>
</evidence>
<protein>
    <submittedName>
        <fullName evidence="1">Uncharacterized protein</fullName>
    </submittedName>
</protein>
<reference evidence="1 2" key="1">
    <citation type="submission" date="2019-08" db="EMBL/GenBank/DDBJ databases">
        <title>Deep-cultivation of Planctomycetes and their phenomic and genomic characterization uncovers novel biology.</title>
        <authorList>
            <person name="Wiegand S."/>
            <person name="Jogler M."/>
            <person name="Boedeker C."/>
            <person name="Pinto D."/>
            <person name="Vollmers J."/>
            <person name="Rivas-Marin E."/>
            <person name="Kohn T."/>
            <person name="Peeters S.H."/>
            <person name="Heuer A."/>
            <person name="Rast P."/>
            <person name="Oberbeckmann S."/>
            <person name="Bunk B."/>
            <person name="Jeske O."/>
            <person name="Meyerdierks A."/>
            <person name="Storesund J.E."/>
            <person name="Kallscheuer N."/>
            <person name="Luecker S."/>
            <person name="Lage O.M."/>
            <person name="Pohl T."/>
            <person name="Merkel B.J."/>
            <person name="Hornburger P."/>
            <person name="Mueller R.-W."/>
            <person name="Bruemmer F."/>
            <person name="Labrenz M."/>
            <person name="Spormann A.M."/>
            <person name="Op Den Camp H."/>
            <person name="Overmann J."/>
            <person name="Amann R."/>
            <person name="Jetten M.S.M."/>
            <person name="Mascher T."/>
            <person name="Medema M.H."/>
            <person name="Devos D.P."/>
            <person name="Kaster A.-K."/>
            <person name="Ovreas L."/>
            <person name="Rohde M."/>
            <person name="Galperin M.Y."/>
            <person name="Jogler C."/>
        </authorList>
    </citation>
    <scope>NUCLEOTIDE SEQUENCE [LARGE SCALE GENOMIC DNA]</scope>
    <source>
        <strain evidence="1 2">LF1</strain>
    </source>
</reference>
<gene>
    <name evidence="1" type="ORF">LF1_53470</name>
</gene>
<proteinExistence type="predicted"/>
<dbReference type="AlphaFoldDB" id="A0A5B1C8P0"/>
<dbReference type="EMBL" id="VRLW01000002">
    <property type="protein sequence ID" value="KAA1257498.1"/>
    <property type="molecule type" value="Genomic_DNA"/>
</dbReference>